<keyword evidence="6" id="KW-1185">Reference proteome</keyword>
<keyword evidence="2" id="KW-0274">FAD</keyword>
<keyword evidence="3" id="KW-1133">Transmembrane helix</keyword>
<dbReference type="PROSITE" id="PS00623">
    <property type="entry name" value="GMC_OXRED_1"/>
    <property type="match status" value="1"/>
</dbReference>
<dbReference type="SUPFAM" id="SSF51905">
    <property type="entry name" value="FAD/NAD(P)-binding domain"/>
    <property type="match status" value="1"/>
</dbReference>
<gene>
    <name evidence="5" type="primary">Gld_2</name>
    <name evidence="5" type="ORF">E2C01_025205</name>
</gene>
<dbReference type="PANTHER" id="PTHR11552:SF217">
    <property type="entry name" value="GLUCOSE DEHYDROGENASE [FAD, QUINONE]"/>
    <property type="match status" value="1"/>
</dbReference>
<dbReference type="InterPro" id="IPR036188">
    <property type="entry name" value="FAD/NAD-bd_sf"/>
</dbReference>
<keyword evidence="3" id="KW-0472">Membrane</keyword>
<dbReference type="PANTHER" id="PTHR11552">
    <property type="entry name" value="GLUCOSE-METHANOL-CHOLINE GMC OXIDOREDUCTASE"/>
    <property type="match status" value="1"/>
</dbReference>
<reference evidence="5 6" key="1">
    <citation type="submission" date="2019-05" db="EMBL/GenBank/DDBJ databases">
        <title>Another draft genome of Portunus trituberculatus and its Hox gene families provides insights of decapod evolution.</title>
        <authorList>
            <person name="Jeong J.-H."/>
            <person name="Song I."/>
            <person name="Kim S."/>
            <person name="Choi T."/>
            <person name="Kim D."/>
            <person name="Ryu S."/>
            <person name="Kim W."/>
        </authorList>
    </citation>
    <scope>NUCLEOTIDE SEQUENCE [LARGE SCALE GENOMIC DNA]</scope>
    <source>
        <tissue evidence="5">Muscle</tissue>
    </source>
</reference>
<protein>
    <submittedName>
        <fullName evidence="5">Glucose dehydrogenase [FAD, quinone]</fullName>
    </submittedName>
</protein>
<keyword evidence="2" id="KW-0285">Flavoprotein</keyword>
<comment type="similarity">
    <text evidence="1 2">Belongs to the GMC oxidoreductase family.</text>
</comment>
<evidence type="ECO:0000259" key="4">
    <source>
        <dbReference type="PROSITE" id="PS00623"/>
    </source>
</evidence>
<evidence type="ECO:0000313" key="6">
    <source>
        <dbReference type="Proteomes" id="UP000324222"/>
    </source>
</evidence>
<dbReference type="AlphaFoldDB" id="A0A5B7EEU0"/>
<accession>A0A5B7EEU0</accession>
<dbReference type="EMBL" id="VSRR010002527">
    <property type="protein sequence ID" value="MPC31905.1"/>
    <property type="molecule type" value="Genomic_DNA"/>
</dbReference>
<feature type="domain" description="Glucose-methanol-choline oxidoreductase N-terminal" evidence="4">
    <location>
        <begin position="131"/>
        <end position="154"/>
    </location>
</feature>
<name>A0A5B7EEU0_PORTR</name>
<feature type="transmembrane region" description="Helical" evidence="3">
    <location>
        <begin position="20"/>
        <end position="38"/>
    </location>
</feature>
<dbReference type="GO" id="GO:0016614">
    <property type="term" value="F:oxidoreductase activity, acting on CH-OH group of donors"/>
    <property type="evidence" value="ECO:0007669"/>
    <property type="project" value="InterPro"/>
</dbReference>
<evidence type="ECO:0000256" key="1">
    <source>
        <dbReference type="ARBA" id="ARBA00010790"/>
    </source>
</evidence>
<dbReference type="InterPro" id="IPR012132">
    <property type="entry name" value="GMC_OxRdtase"/>
</dbReference>
<evidence type="ECO:0000256" key="3">
    <source>
        <dbReference type="SAM" id="Phobius"/>
    </source>
</evidence>
<dbReference type="GO" id="GO:0050660">
    <property type="term" value="F:flavin adenine dinucleotide binding"/>
    <property type="evidence" value="ECO:0007669"/>
    <property type="project" value="InterPro"/>
</dbReference>
<evidence type="ECO:0000256" key="2">
    <source>
        <dbReference type="RuleBase" id="RU003968"/>
    </source>
</evidence>
<dbReference type="InterPro" id="IPR000172">
    <property type="entry name" value="GMC_OxRdtase_N"/>
</dbReference>
<dbReference type="OrthoDB" id="269227at2759"/>
<sequence length="232" mass="25239">MTLDLTLLRNAGVSLATVATWPLLNFLVTVVFPIVPLLDYRPPAHLHAQYDFIVVGGGSAGSVMAARLSEIPTWRVLLVETGPPPPPESFIPGMFGVHAFRGHPNMREYMTVPQRNALLYIANQEAVLLQGRVLGGGSTVNGLLYSRGNRRDYDSWEALGNPGWDYASVLPYFIKSVDYIGSPPPETASFHGRGGPLGVTQYPPTTLSQYFVKAGEQLGYPLVDPIGFEQLG</sequence>
<proteinExistence type="inferred from homology"/>
<dbReference type="Gene3D" id="3.50.50.60">
    <property type="entry name" value="FAD/NAD(P)-binding domain"/>
    <property type="match status" value="1"/>
</dbReference>
<comment type="caution">
    <text evidence="5">The sequence shown here is derived from an EMBL/GenBank/DDBJ whole genome shotgun (WGS) entry which is preliminary data.</text>
</comment>
<keyword evidence="3" id="KW-0812">Transmembrane</keyword>
<evidence type="ECO:0000313" key="5">
    <source>
        <dbReference type="EMBL" id="MPC31905.1"/>
    </source>
</evidence>
<dbReference type="Proteomes" id="UP000324222">
    <property type="component" value="Unassembled WGS sequence"/>
</dbReference>
<organism evidence="5 6">
    <name type="scientific">Portunus trituberculatus</name>
    <name type="common">Swimming crab</name>
    <name type="synonym">Neptunus trituberculatus</name>
    <dbReference type="NCBI Taxonomy" id="210409"/>
    <lineage>
        <taxon>Eukaryota</taxon>
        <taxon>Metazoa</taxon>
        <taxon>Ecdysozoa</taxon>
        <taxon>Arthropoda</taxon>
        <taxon>Crustacea</taxon>
        <taxon>Multicrustacea</taxon>
        <taxon>Malacostraca</taxon>
        <taxon>Eumalacostraca</taxon>
        <taxon>Eucarida</taxon>
        <taxon>Decapoda</taxon>
        <taxon>Pleocyemata</taxon>
        <taxon>Brachyura</taxon>
        <taxon>Eubrachyura</taxon>
        <taxon>Portunoidea</taxon>
        <taxon>Portunidae</taxon>
        <taxon>Portuninae</taxon>
        <taxon>Portunus</taxon>
    </lineage>
</organism>
<dbReference type="Pfam" id="PF00732">
    <property type="entry name" value="GMC_oxred_N"/>
    <property type="match status" value="1"/>
</dbReference>